<dbReference type="InterPro" id="IPR030564">
    <property type="entry name" value="Myotubularin"/>
</dbReference>
<dbReference type="SUPFAM" id="SSF50729">
    <property type="entry name" value="PH domain-like"/>
    <property type="match status" value="1"/>
</dbReference>
<dbReference type="Pfam" id="PF06602">
    <property type="entry name" value="Myotub-related"/>
    <property type="match status" value="2"/>
</dbReference>
<keyword evidence="4" id="KW-1185">Reference proteome</keyword>
<dbReference type="AlphaFoldDB" id="A0AAD9QHW3"/>
<dbReference type="InterPro" id="IPR010569">
    <property type="entry name" value="Myotubularin-like_Pase_dom"/>
</dbReference>
<evidence type="ECO:0000259" key="2">
    <source>
        <dbReference type="PROSITE" id="PS51339"/>
    </source>
</evidence>
<name>A0AAD9QHW3_ACRCE</name>
<dbReference type="InterPro" id="IPR029021">
    <property type="entry name" value="Prot-tyrosine_phosphatase-like"/>
</dbReference>
<evidence type="ECO:0000313" key="3">
    <source>
        <dbReference type="EMBL" id="KAK2561570.1"/>
    </source>
</evidence>
<dbReference type="SUPFAM" id="SSF52799">
    <property type="entry name" value="(Phosphotyrosine protein) phosphatases II"/>
    <property type="match status" value="1"/>
</dbReference>
<dbReference type="GO" id="GO:0046856">
    <property type="term" value="P:phosphatidylinositol dephosphorylation"/>
    <property type="evidence" value="ECO:0007669"/>
    <property type="project" value="TreeGrafter"/>
</dbReference>
<accession>A0AAD9QHW3</accession>
<organism evidence="3 4">
    <name type="scientific">Acropora cervicornis</name>
    <name type="common">Staghorn coral</name>
    <dbReference type="NCBI Taxonomy" id="6130"/>
    <lineage>
        <taxon>Eukaryota</taxon>
        <taxon>Metazoa</taxon>
        <taxon>Cnidaria</taxon>
        <taxon>Anthozoa</taxon>
        <taxon>Hexacorallia</taxon>
        <taxon>Scleractinia</taxon>
        <taxon>Astrocoeniina</taxon>
        <taxon>Acroporidae</taxon>
        <taxon>Acropora</taxon>
    </lineage>
</organism>
<protein>
    <submittedName>
        <fullName evidence="3">Myotubularin-related protein 10</fullName>
    </submittedName>
</protein>
<dbReference type="PANTHER" id="PTHR10807:SF110">
    <property type="entry name" value="FI17948P1"/>
    <property type="match status" value="1"/>
</dbReference>
<dbReference type="PROSITE" id="PS51339">
    <property type="entry name" value="PPASE_MYOTUBULARIN"/>
    <property type="match status" value="1"/>
</dbReference>
<dbReference type="GO" id="GO:0005737">
    <property type="term" value="C:cytoplasm"/>
    <property type="evidence" value="ECO:0007669"/>
    <property type="project" value="TreeGrafter"/>
</dbReference>
<evidence type="ECO:0000313" key="4">
    <source>
        <dbReference type="Proteomes" id="UP001249851"/>
    </source>
</evidence>
<proteinExistence type="inferred from homology"/>
<reference evidence="3" key="2">
    <citation type="journal article" date="2023" name="Science">
        <title>Genomic signatures of disease resistance in endangered staghorn corals.</title>
        <authorList>
            <person name="Vollmer S.V."/>
            <person name="Selwyn J.D."/>
            <person name="Despard B.A."/>
            <person name="Roesel C.L."/>
        </authorList>
    </citation>
    <scope>NUCLEOTIDE SEQUENCE</scope>
    <source>
        <strain evidence="3">K2</strain>
    </source>
</reference>
<comment type="caution">
    <text evidence="3">The sequence shown here is derived from an EMBL/GenBank/DDBJ whole genome shotgun (WGS) entry which is preliminary data.</text>
</comment>
<dbReference type="Gene3D" id="2.30.29.30">
    <property type="entry name" value="Pleckstrin-homology domain (PH domain)/Phosphotyrosine-binding domain (PTB)"/>
    <property type="match status" value="1"/>
</dbReference>
<dbReference type="GO" id="GO:0016020">
    <property type="term" value="C:membrane"/>
    <property type="evidence" value="ECO:0007669"/>
    <property type="project" value="TreeGrafter"/>
</dbReference>
<dbReference type="PANTHER" id="PTHR10807">
    <property type="entry name" value="MYOTUBULARIN-RELATED"/>
    <property type="match status" value="1"/>
</dbReference>
<comment type="similarity">
    <text evidence="1">Belongs to the protein-tyrosine phosphatase family. Non-receptor class myotubularin subfamily.</text>
</comment>
<gene>
    <name evidence="3" type="ORF">P5673_015552</name>
</gene>
<dbReference type="EMBL" id="JARQWQ010000032">
    <property type="protein sequence ID" value="KAK2561570.1"/>
    <property type="molecule type" value="Genomic_DNA"/>
</dbReference>
<evidence type="ECO:0000256" key="1">
    <source>
        <dbReference type="ARBA" id="ARBA00007471"/>
    </source>
</evidence>
<sequence>MADLCSASLLSDDGYPIPSLLPGEIVIAKAINVLRFQTMADRKSGISGVLYATNFRMSFLTRTPSGTTQLNSVFQSNPDLSKAAEMYSDITRELYIPQTCITDIYYYSTSTAEGSKVKKVRPGSRMCSKVHSLEICCKDFRVVRFGLKFTPKENKVKMVNAMAHYKTPGSIFLLFAIPYSLAQNLQEDNSEGGLNTIPTFRTASDWLNELQRLKVDDTWRVANVNGKFQTCPSLSELFVVLESLSDSDVTRMALHYVESRLPTWCWSHPITGVPILCSAAGRPDSIFLEKEESSFFRALSLINTEEQKEVKVEVIDLTKMCPSIHELQQSFLKIKELCVMETSKEFWSIDSTWLTSLEASKWLHYIRLSLAAAVDVVKSIAVDQCPAIIKETGGRDFVLVVGSLAQLMLDSYYRTIRGFQTLLQKMWVVGGHQFLQRCYHIRCPVEEGEKENNGESPVFLHFIDCVYQLTQQFPSEFEFSETYLHALLDSLHACMFDTFLFDCEKQRDKLCKSELHGKAMASLWEFIAEGLADSRNSEPYLNPLFEFRKSLDDKDVADASNAEPYLKVNTLAPAIKFWMGRYLRWIPLVHVSTGMGENSSQHFQQMILVNELRILRLRLTVDEHEQSPRKNPLDGKEMVSHFDGTEFGLGSDYNVELATSKLLTPSLPFIGDLTLNKYYSGDLLTNGALDNAVNVGDY</sequence>
<feature type="domain" description="Myotubularin phosphatase" evidence="2">
    <location>
        <begin position="200"/>
        <end position="582"/>
    </location>
</feature>
<reference evidence="3" key="1">
    <citation type="journal article" date="2023" name="G3 (Bethesda)">
        <title>Whole genome assembly and annotation of the endangered Caribbean coral Acropora cervicornis.</title>
        <authorList>
            <person name="Selwyn J.D."/>
            <person name="Vollmer S.V."/>
        </authorList>
    </citation>
    <scope>NUCLEOTIDE SEQUENCE</scope>
    <source>
        <strain evidence="3">K2</strain>
    </source>
</reference>
<dbReference type="InterPro" id="IPR011993">
    <property type="entry name" value="PH-like_dom_sf"/>
</dbReference>
<dbReference type="Proteomes" id="UP001249851">
    <property type="component" value="Unassembled WGS sequence"/>
</dbReference>